<dbReference type="InterPro" id="IPR036812">
    <property type="entry name" value="NAD(P)_OxRdtase_dom_sf"/>
</dbReference>
<name>A0A0G2E0Z1_PHACM</name>
<keyword evidence="4" id="KW-1185">Reference proteome</keyword>
<dbReference type="PANTHER" id="PTHR43625">
    <property type="entry name" value="AFLATOXIN B1 ALDEHYDE REDUCTASE"/>
    <property type="match status" value="1"/>
</dbReference>
<dbReference type="PANTHER" id="PTHR43625:SF78">
    <property type="entry name" value="PYRIDOXAL REDUCTASE-RELATED"/>
    <property type="match status" value="1"/>
</dbReference>
<dbReference type="InterPro" id="IPR050791">
    <property type="entry name" value="Aldo-Keto_reductase"/>
</dbReference>
<feature type="domain" description="NADP-dependent oxidoreductase" evidence="2">
    <location>
        <begin position="13"/>
        <end position="308"/>
    </location>
</feature>
<reference evidence="3 4" key="2">
    <citation type="submission" date="2015-05" db="EMBL/GenBank/DDBJ databases">
        <authorList>
            <person name="Morales-Cruz A."/>
            <person name="Amrine K.C."/>
            <person name="Cantu D."/>
        </authorList>
    </citation>
    <scope>NUCLEOTIDE SEQUENCE [LARGE SCALE GENOMIC DNA]</scope>
    <source>
        <strain evidence="3">UCRPC4</strain>
    </source>
</reference>
<reference evidence="3 4" key="1">
    <citation type="submission" date="2015-05" db="EMBL/GenBank/DDBJ databases">
        <title>Distinctive expansion of gene families associated with plant cell wall degradation and secondary metabolism in the genomes of grapevine trunk pathogens.</title>
        <authorList>
            <person name="Lawrence D.P."/>
            <person name="Travadon R."/>
            <person name="Rolshausen P.E."/>
            <person name="Baumgartner K."/>
        </authorList>
    </citation>
    <scope>NUCLEOTIDE SEQUENCE [LARGE SCALE GENOMIC DNA]</scope>
    <source>
        <strain evidence="3">UCRPC4</strain>
    </source>
</reference>
<protein>
    <submittedName>
        <fullName evidence="3">Putative aldo keto reductase</fullName>
    </submittedName>
</protein>
<dbReference type="Gene3D" id="3.20.20.100">
    <property type="entry name" value="NADP-dependent oxidoreductase domain"/>
    <property type="match status" value="1"/>
</dbReference>
<evidence type="ECO:0000313" key="4">
    <source>
        <dbReference type="Proteomes" id="UP000053317"/>
    </source>
</evidence>
<dbReference type="SUPFAM" id="SSF51430">
    <property type="entry name" value="NAD(P)-linked oxidoreductase"/>
    <property type="match status" value="1"/>
</dbReference>
<organism evidence="3 4">
    <name type="scientific">Phaeomoniella chlamydospora</name>
    <name type="common">Phaeoacremonium chlamydosporum</name>
    <dbReference type="NCBI Taxonomy" id="158046"/>
    <lineage>
        <taxon>Eukaryota</taxon>
        <taxon>Fungi</taxon>
        <taxon>Dikarya</taxon>
        <taxon>Ascomycota</taxon>
        <taxon>Pezizomycotina</taxon>
        <taxon>Eurotiomycetes</taxon>
        <taxon>Chaetothyriomycetidae</taxon>
        <taxon>Phaeomoniellales</taxon>
        <taxon>Phaeomoniellaceae</taxon>
        <taxon>Phaeomoniella</taxon>
    </lineage>
</organism>
<evidence type="ECO:0000259" key="2">
    <source>
        <dbReference type="Pfam" id="PF00248"/>
    </source>
</evidence>
<dbReference type="CDD" id="cd19077">
    <property type="entry name" value="AKR_AKR8A1-2"/>
    <property type="match status" value="1"/>
</dbReference>
<dbReference type="Proteomes" id="UP000053317">
    <property type="component" value="Unassembled WGS sequence"/>
</dbReference>
<sequence length="328" mass="35967">MPHLAGKKVGSTGFGLMSLTQIGSQVSRDEAFKAMRAALEAGANLWNGAEFYGPPDKNSLVLLREYYERYPEDADKVVLSVKGCLPDMWPDNSPENARRSIETCLDALGPKGKINIFGPARIDPKVPLETTIPALHEFMAAGKIGAIGLSEVSAKTIRSAAEQTKIASVEVELSLWCRDIFRNGVTAVCAEYDIPILAYSPLGKGIFAGRFKSASDVGERDFRRFDARLQAENFSRNLQLAGEIQKIADRKGCSLARLSIAWVRQQSQRSGNPVIIPIPGASRLSQAEENFKEITLTEEELERIDQVLEKYPTAGPRNVGKWAEIAEG</sequence>
<dbReference type="OrthoDB" id="37537at2759"/>
<dbReference type="Pfam" id="PF00248">
    <property type="entry name" value="Aldo_ket_red"/>
    <property type="match status" value="1"/>
</dbReference>
<dbReference type="AlphaFoldDB" id="A0A0G2E0Z1"/>
<accession>A0A0G2E0Z1</accession>
<dbReference type="GO" id="GO:0005737">
    <property type="term" value="C:cytoplasm"/>
    <property type="evidence" value="ECO:0007669"/>
    <property type="project" value="TreeGrafter"/>
</dbReference>
<evidence type="ECO:0000256" key="1">
    <source>
        <dbReference type="ARBA" id="ARBA00023002"/>
    </source>
</evidence>
<comment type="caution">
    <text evidence="3">The sequence shown here is derived from an EMBL/GenBank/DDBJ whole genome shotgun (WGS) entry which is preliminary data.</text>
</comment>
<proteinExistence type="predicted"/>
<dbReference type="InterPro" id="IPR023210">
    <property type="entry name" value="NADP_OxRdtase_dom"/>
</dbReference>
<dbReference type="EMBL" id="LCWF01000161">
    <property type="protein sequence ID" value="KKY16434.1"/>
    <property type="molecule type" value="Genomic_DNA"/>
</dbReference>
<evidence type="ECO:0000313" key="3">
    <source>
        <dbReference type="EMBL" id="KKY16434.1"/>
    </source>
</evidence>
<dbReference type="GO" id="GO:0016491">
    <property type="term" value="F:oxidoreductase activity"/>
    <property type="evidence" value="ECO:0007669"/>
    <property type="project" value="UniProtKB-KW"/>
</dbReference>
<keyword evidence="1" id="KW-0560">Oxidoreductase</keyword>
<gene>
    <name evidence="3" type="ORF">UCRPC4_g05943</name>
</gene>